<keyword evidence="7 12" id="KW-1133">Transmembrane helix</keyword>
<evidence type="ECO:0000256" key="7">
    <source>
        <dbReference type="ARBA" id="ARBA00022989"/>
    </source>
</evidence>
<dbReference type="Proteomes" id="UP000266841">
    <property type="component" value="Unassembled WGS sequence"/>
</dbReference>
<evidence type="ECO:0000256" key="11">
    <source>
        <dbReference type="SAM" id="MobiDB-lite"/>
    </source>
</evidence>
<feature type="domain" description="Ion transport" evidence="13">
    <location>
        <begin position="621"/>
        <end position="863"/>
    </location>
</feature>
<comment type="subcellular location">
    <subcellularLocation>
        <location evidence="1">Membrane</location>
        <topology evidence="1">Multi-pass membrane protein</topology>
    </subcellularLocation>
</comment>
<feature type="domain" description="Ion transport" evidence="13">
    <location>
        <begin position="932"/>
        <end position="1190"/>
    </location>
</feature>
<dbReference type="eggNOG" id="KOG3713">
    <property type="taxonomic scope" value="Eukaryota"/>
</dbReference>
<feature type="transmembrane region" description="Helical" evidence="12">
    <location>
        <begin position="755"/>
        <end position="777"/>
    </location>
</feature>
<feature type="transmembrane region" description="Helical" evidence="12">
    <location>
        <begin position="625"/>
        <end position="643"/>
    </location>
</feature>
<evidence type="ECO:0000256" key="5">
    <source>
        <dbReference type="ARBA" id="ARBA00022826"/>
    </source>
</evidence>
<dbReference type="PANTHER" id="PTHR11537">
    <property type="entry name" value="VOLTAGE-GATED POTASSIUM CHANNEL"/>
    <property type="match status" value="1"/>
</dbReference>
<feature type="region of interest" description="Disordered" evidence="11">
    <location>
        <begin position="1"/>
        <end position="28"/>
    </location>
</feature>
<feature type="transmembrane region" description="Helical" evidence="12">
    <location>
        <begin position="1142"/>
        <end position="1159"/>
    </location>
</feature>
<evidence type="ECO:0000259" key="13">
    <source>
        <dbReference type="Pfam" id="PF00520"/>
    </source>
</evidence>
<feature type="transmembrane region" description="Helical" evidence="12">
    <location>
        <begin position="292"/>
        <end position="316"/>
    </location>
</feature>
<evidence type="ECO:0000313" key="14">
    <source>
        <dbReference type="EMBL" id="EJK58099.1"/>
    </source>
</evidence>
<feature type="transmembrane region" description="Helical" evidence="12">
    <location>
        <begin position="446"/>
        <end position="464"/>
    </location>
</feature>
<gene>
    <name evidence="14" type="ORF">THAOC_21798</name>
</gene>
<dbReference type="EMBL" id="AGNL01026184">
    <property type="protein sequence ID" value="EJK58099.1"/>
    <property type="molecule type" value="Genomic_DNA"/>
</dbReference>
<reference evidence="14 15" key="1">
    <citation type="journal article" date="2012" name="Genome Biol.">
        <title>Genome and low-iron response of an oceanic diatom adapted to chronic iron limitation.</title>
        <authorList>
            <person name="Lommer M."/>
            <person name="Specht M."/>
            <person name="Roy A.S."/>
            <person name="Kraemer L."/>
            <person name="Andreson R."/>
            <person name="Gutowska M.A."/>
            <person name="Wolf J."/>
            <person name="Bergner S.V."/>
            <person name="Schilhabel M.B."/>
            <person name="Klostermeier U.C."/>
            <person name="Beiko R.G."/>
            <person name="Rosenstiel P."/>
            <person name="Hippler M."/>
            <person name="Laroche J."/>
        </authorList>
    </citation>
    <scope>NUCLEOTIDE SEQUENCE [LARGE SCALE GENOMIC DNA]</scope>
    <source>
        <strain evidence="14 15">CCMP1005</strain>
    </source>
</reference>
<feature type="transmembrane region" description="Helical" evidence="12">
    <location>
        <begin position="970"/>
        <end position="986"/>
    </location>
</feature>
<evidence type="ECO:0000256" key="3">
    <source>
        <dbReference type="ARBA" id="ARBA00022538"/>
    </source>
</evidence>
<protein>
    <recommendedName>
        <fullName evidence="13">Ion transport domain-containing protein</fullName>
    </recommendedName>
</protein>
<keyword evidence="2" id="KW-0813">Transport</keyword>
<accession>K0S063</accession>
<keyword evidence="8" id="KW-0406">Ion transport</keyword>
<evidence type="ECO:0000256" key="8">
    <source>
        <dbReference type="ARBA" id="ARBA00023065"/>
    </source>
</evidence>
<dbReference type="OMA" id="MWITLLN"/>
<dbReference type="InterPro" id="IPR028325">
    <property type="entry name" value="VG_K_chnl"/>
</dbReference>
<evidence type="ECO:0000256" key="2">
    <source>
        <dbReference type="ARBA" id="ARBA00022448"/>
    </source>
</evidence>
<evidence type="ECO:0000256" key="12">
    <source>
        <dbReference type="SAM" id="Phobius"/>
    </source>
</evidence>
<dbReference type="GO" id="GO:0001508">
    <property type="term" value="P:action potential"/>
    <property type="evidence" value="ECO:0007669"/>
    <property type="project" value="TreeGrafter"/>
</dbReference>
<dbReference type="PRINTS" id="PR00169">
    <property type="entry name" value="KCHANNEL"/>
</dbReference>
<keyword evidence="5" id="KW-0631">Potassium channel</keyword>
<keyword evidence="9 12" id="KW-0472">Membrane</keyword>
<dbReference type="InterPro" id="IPR005821">
    <property type="entry name" value="Ion_trans_dom"/>
</dbReference>
<feature type="transmembrane region" description="Helical" evidence="12">
    <location>
        <begin position="833"/>
        <end position="858"/>
    </location>
</feature>
<feature type="transmembrane region" description="Helical" evidence="12">
    <location>
        <begin position="550"/>
        <end position="572"/>
    </location>
</feature>
<evidence type="ECO:0000256" key="1">
    <source>
        <dbReference type="ARBA" id="ARBA00004141"/>
    </source>
</evidence>
<name>K0S063_THAOC</name>
<evidence type="ECO:0000256" key="4">
    <source>
        <dbReference type="ARBA" id="ARBA00022692"/>
    </source>
</evidence>
<feature type="transmembrane region" description="Helical" evidence="12">
    <location>
        <begin position="100"/>
        <end position="118"/>
    </location>
</feature>
<evidence type="ECO:0000256" key="10">
    <source>
        <dbReference type="ARBA" id="ARBA00023303"/>
    </source>
</evidence>
<feature type="domain" description="Ion transport" evidence="13">
    <location>
        <begin position="365"/>
        <end position="580"/>
    </location>
</feature>
<evidence type="ECO:0000256" key="6">
    <source>
        <dbReference type="ARBA" id="ARBA00022958"/>
    </source>
</evidence>
<feature type="transmembrane region" description="Helical" evidence="12">
    <location>
        <begin position="688"/>
        <end position="708"/>
    </location>
</feature>
<keyword evidence="4 12" id="KW-0812">Transmembrane</keyword>
<evidence type="ECO:0000256" key="9">
    <source>
        <dbReference type="ARBA" id="ARBA00023136"/>
    </source>
</evidence>
<dbReference type="GO" id="GO:0005249">
    <property type="term" value="F:voltage-gated potassium channel activity"/>
    <property type="evidence" value="ECO:0007669"/>
    <property type="project" value="InterPro"/>
</dbReference>
<keyword evidence="6" id="KW-0630">Potassium</keyword>
<organism evidence="14 15">
    <name type="scientific">Thalassiosira oceanica</name>
    <name type="common">Marine diatom</name>
    <dbReference type="NCBI Taxonomy" id="159749"/>
    <lineage>
        <taxon>Eukaryota</taxon>
        <taxon>Sar</taxon>
        <taxon>Stramenopiles</taxon>
        <taxon>Ochrophyta</taxon>
        <taxon>Bacillariophyta</taxon>
        <taxon>Coscinodiscophyceae</taxon>
        <taxon>Thalassiosirophycidae</taxon>
        <taxon>Thalassiosirales</taxon>
        <taxon>Thalassiosiraceae</taxon>
        <taxon>Thalassiosira</taxon>
    </lineage>
</organism>
<feature type="transmembrane region" description="Helical" evidence="12">
    <location>
        <begin position="1166"/>
        <end position="1186"/>
    </location>
</feature>
<comment type="caution">
    <text evidence="14">The sequence shown here is derived from an EMBL/GenBank/DDBJ whole genome shotgun (WGS) entry which is preliminary data.</text>
</comment>
<dbReference type="PANTHER" id="PTHR11537:SF254">
    <property type="entry name" value="POTASSIUM VOLTAGE-GATED CHANNEL PROTEIN SHAB"/>
    <property type="match status" value="1"/>
</dbReference>
<dbReference type="SUPFAM" id="SSF81324">
    <property type="entry name" value="Voltage-gated potassium channels"/>
    <property type="match status" value="4"/>
</dbReference>
<dbReference type="OrthoDB" id="415460at2759"/>
<dbReference type="Gene3D" id="1.10.287.70">
    <property type="match status" value="4"/>
</dbReference>
<feature type="transmembrane region" description="Helical" evidence="12">
    <location>
        <begin position="485"/>
        <end position="507"/>
    </location>
</feature>
<dbReference type="AlphaFoldDB" id="K0S063"/>
<keyword evidence="10" id="KW-0407">Ion channel</keyword>
<feature type="transmembrane region" description="Helical" evidence="12">
    <location>
        <begin position="386"/>
        <end position="408"/>
    </location>
</feature>
<evidence type="ECO:0000313" key="15">
    <source>
        <dbReference type="Proteomes" id="UP000266841"/>
    </source>
</evidence>
<feature type="transmembrane region" description="Helical" evidence="12">
    <location>
        <begin position="362"/>
        <end position="380"/>
    </location>
</feature>
<feature type="transmembrane region" description="Helical" evidence="12">
    <location>
        <begin position="932"/>
        <end position="950"/>
    </location>
</feature>
<feature type="transmembrane region" description="Helical" evidence="12">
    <location>
        <begin position="1067"/>
        <end position="1089"/>
    </location>
</feature>
<feature type="transmembrane region" description="Helical" evidence="12">
    <location>
        <begin position="187"/>
        <end position="209"/>
    </location>
</feature>
<keyword evidence="3" id="KW-0633">Potassium transport</keyword>
<feature type="domain" description="Ion transport" evidence="13">
    <location>
        <begin position="50"/>
        <end position="322"/>
    </location>
</feature>
<dbReference type="GO" id="GO:0008076">
    <property type="term" value="C:voltage-gated potassium channel complex"/>
    <property type="evidence" value="ECO:0007669"/>
    <property type="project" value="InterPro"/>
</dbReference>
<feature type="transmembrane region" description="Helical" evidence="12">
    <location>
        <begin position="53"/>
        <end position="72"/>
    </location>
</feature>
<feature type="transmembrane region" description="Helical" evidence="12">
    <location>
        <begin position="420"/>
        <end position="440"/>
    </location>
</feature>
<sequence>MAAAQALETTPLFPKPDHESFDGCDDSQAEDPRLPLYRFLEAKTPAGRRYEHFTIFLISISVVTFILSSLFLPEYNDSPIADKCGGFCDAIFFGNYDDNALAWLGIGATSVVEIGLVGRLRFVPSFFSLVDLASTVPFYVDSFLLPNTDLAASTFLRMFRLLRMLKVEGRLDLAIMMVDDVFVETRGILGTALFVGATVWCVLSTFYYIAERQNLSMIYCGSSQRCQDIDTSLCEIDQWGIVDCSAAGCKSDDGVEECYNLYRSIVTSSYWTLINLFGEFPLFDQHSAWGKVVGTVTCVFAAAVFALPVGIFATGFEDQISKRRKLRTSIDGDLIESHHKPGEAPELIGDEPTSASHAKFEIINNHMIVICALAFALDTVSGLGSWHFFLGFLQFISALFFTAEYLLLMYSARNDQRYRGMGLLTYACSFLRLVDVLSIAPYWLSLMAMSPSLFAKAFLLLRILRFEKYSRAFTTFDDVIREHAGVLAITLFSAILVWIFFASILYFTERGNPDEEMAYNYRTIPDSMWITLLNLSGECPLGHYSVVGKVLIGVIGLFATAIFGVPIGLLGAGFEEMVEEAIEDTPDEERTALPHASVTGLGATERACYEFVNGIGSKAARWFEISIYLLIGVTVTIGIVQTVEGHETWLSSVESLAVVVFTAEYAIRLVGAGADPEFASSNGFVSRVRFFLSFYSVIDLLAIVPYYLAVALPGSWVDDHDGYFRMLRLMRLLKLDKHVPSISLIDDVARLKRNVLMVAGYAAGTLWILFNAAMYVVESDDNSQEIDPLPLYGCVDNCTMAVRFKTFFSSFPLTGIHLTGDFPLIEYGWPGRFVLFFMVIAAVGVVSIPSGVIASGFAEIVQSKSGVQTSSSKAAGDDWYDIRWKELEGVEPHPSRFGPRVDALQFKAKEYLDGTQVDGVVVRTKASAVGRLLFVSLIVANVLAVILESIPEIDYIVGNERGNAFDAFEAWSVFFFSLDYALRLFSAQKSRDALYSPWVYSQTFFGIVDLLSILPWYIEAVLASSGKLSGDEARVFRVFRIFRILQLEDFVVAFSRLDNVYRASKGVLKATGLMALIIWIGSSALFFIFESDNPNFRECDGSVPLIGEGGSLGCYDFESTAACNAVYPGMCSQTVFTNMPSTLFYVAVFLGGEWGVVDFTWRGKIVCIFLCVAGIALYSIPVGTLFDSFGAVIGLVEEEDEEEDDEEK</sequence>
<proteinExistence type="predicted"/>
<dbReference type="Pfam" id="PF00520">
    <property type="entry name" value="Ion_trans"/>
    <property type="match status" value="4"/>
</dbReference>
<dbReference type="eggNOG" id="KOG4390">
    <property type="taxonomic scope" value="Eukaryota"/>
</dbReference>
<keyword evidence="15" id="KW-1185">Reference proteome</keyword>